<protein>
    <submittedName>
        <fullName evidence="1">MF-19 protein</fullName>
    </submittedName>
</protein>
<evidence type="ECO:0000313" key="1">
    <source>
        <dbReference type="EMBL" id="AAM43807.1"/>
    </source>
</evidence>
<organism evidence="1">
    <name type="scientific">Schistosoma japonicum</name>
    <name type="common">Blood fluke</name>
    <dbReference type="NCBI Taxonomy" id="6182"/>
    <lineage>
        <taxon>Eukaryota</taxon>
        <taxon>Metazoa</taxon>
        <taxon>Spiralia</taxon>
        <taxon>Lophotrochozoa</taxon>
        <taxon>Platyhelminthes</taxon>
        <taxon>Trematoda</taxon>
        <taxon>Digenea</taxon>
        <taxon>Strigeidida</taxon>
        <taxon>Schistosomatoidea</taxon>
        <taxon>Schistosomatidae</taxon>
        <taxon>Schistosoma</taxon>
    </lineage>
</organism>
<dbReference type="AlphaFoldDB" id="Q8MTJ2"/>
<reference evidence="1" key="1">
    <citation type="submission" date="2002-04" db="EMBL/GenBank/DDBJ databases">
        <title>Immunoscreening of Schistosoma japonicum adult worm expression library using serum from infected and normal Microtus fortis.</title>
        <authorList>
            <person name="Ouyang L."/>
            <person name="Yi X."/>
            <person name="Zeng X."/>
            <person name="McReynolds L."/>
        </authorList>
    </citation>
    <scope>NUCLEOTIDE SEQUENCE</scope>
    <source>
        <strain evidence="1">Phillipine</strain>
    </source>
</reference>
<dbReference type="EMBL" id="AY099355">
    <property type="protein sequence ID" value="AAM43807.1"/>
    <property type="molecule type" value="mRNA"/>
</dbReference>
<sequence length="71" mass="7805">MCFLFLSGGSFSSGVPARECLHGIPSHLICNLRGATGKGKRAYSRVLYSMKEYLQPLGSESRTLYTAIYVN</sequence>
<proteinExistence type="evidence at transcript level"/>
<name>Q8MTJ2_SCHJA</name>
<accession>Q8MTJ2</accession>